<keyword evidence="3" id="KW-1185">Reference proteome</keyword>
<dbReference type="Proteomes" id="UP000611723">
    <property type="component" value="Unassembled WGS sequence"/>
</dbReference>
<evidence type="ECO:0000256" key="1">
    <source>
        <dbReference type="SAM" id="SignalP"/>
    </source>
</evidence>
<protein>
    <recommendedName>
        <fullName evidence="4">Lipocalin-like domain-containing protein</fullName>
    </recommendedName>
</protein>
<sequence length="148" mass="16204">MKNLKYILSILILATMTIVAGCKSDSSDPAPDALALQRELLMNEGKSWIIGTEGIIKDGYDVSSQFQGFSLTIGQNTFTTVNSLASAWPESGNWKFDEDNENIILRSDRVIIMVAVTATTLRLTFTVGGENGRFAGLEGEYEFNLVSQ</sequence>
<feature type="signal peptide" evidence="1">
    <location>
        <begin position="1"/>
        <end position="20"/>
    </location>
</feature>
<feature type="chain" id="PRO_5037574014" description="Lipocalin-like domain-containing protein" evidence="1">
    <location>
        <begin position="21"/>
        <end position="148"/>
    </location>
</feature>
<gene>
    <name evidence="2" type="ORF">JKA74_18025</name>
</gene>
<name>A0A934X1X8_9BACT</name>
<dbReference type="EMBL" id="JAEQBW010000012">
    <property type="protein sequence ID" value="MBK6266947.1"/>
    <property type="molecule type" value="Genomic_DNA"/>
</dbReference>
<evidence type="ECO:0008006" key="4">
    <source>
        <dbReference type="Google" id="ProtNLM"/>
    </source>
</evidence>
<proteinExistence type="predicted"/>
<accession>A0A934X1X8</accession>
<evidence type="ECO:0000313" key="2">
    <source>
        <dbReference type="EMBL" id="MBK6266947.1"/>
    </source>
</evidence>
<dbReference type="PROSITE" id="PS51257">
    <property type="entry name" value="PROKAR_LIPOPROTEIN"/>
    <property type="match status" value="1"/>
</dbReference>
<organism evidence="2 3">
    <name type="scientific">Marivirga aurantiaca</name>
    <dbReference type="NCBI Taxonomy" id="2802615"/>
    <lineage>
        <taxon>Bacteria</taxon>
        <taxon>Pseudomonadati</taxon>
        <taxon>Bacteroidota</taxon>
        <taxon>Cytophagia</taxon>
        <taxon>Cytophagales</taxon>
        <taxon>Marivirgaceae</taxon>
        <taxon>Marivirga</taxon>
    </lineage>
</organism>
<comment type="caution">
    <text evidence="2">The sequence shown here is derived from an EMBL/GenBank/DDBJ whole genome shotgun (WGS) entry which is preliminary data.</text>
</comment>
<keyword evidence="1" id="KW-0732">Signal</keyword>
<dbReference type="AlphaFoldDB" id="A0A934X1X8"/>
<dbReference type="RefSeq" id="WP_201432629.1">
    <property type="nucleotide sequence ID" value="NZ_JAEQBW010000012.1"/>
</dbReference>
<reference evidence="2" key="1">
    <citation type="submission" date="2021-01" db="EMBL/GenBank/DDBJ databases">
        <title>Marivirga aurantiaca sp. nov., isolated from intertidal surface sediments.</title>
        <authorList>
            <person name="Zhang M."/>
        </authorList>
    </citation>
    <scope>NUCLEOTIDE SEQUENCE</scope>
    <source>
        <strain evidence="2">S37H4</strain>
    </source>
</reference>
<evidence type="ECO:0000313" key="3">
    <source>
        <dbReference type="Proteomes" id="UP000611723"/>
    </source>
</evidence>